<dbReference type="EMBL" id="VDEP01000471">
    <property type="protein sequence ID" value="KAA1076246.1"/>
    <property type="molecule type" value="Genomic_DNA"/>
</dbReference>
<feature type="compositionally biased region" description="Basic and acidic residues" evidence="1">
    <location>
        <begin position="114"/>
        <end position="137"/>
    </location>
</feature>
<dbReference type="EMBL" id="VSWC01000092">
    <property type="protein sequence ID" value="KAA1091620.1"/>
    <property type="molecule type" value="Genomic_DNA"/>
</dbReference>
<evidence type="ECO:0000313" key="2">
    <source>
        <dbReference type="EMBL" id="KAA1076246.1"/>
    </source>
</evidence>
<feature type="compositionally biased region" description="Basic residues" evidence="1">
    <location>
        <begin position="198"/>
        <end position="207"/>
    </location>
</feature>
<proteinExistence type="predicted"/>
<evidence type="ECO:0000313" key="3">
    <source>
        <dbReference type="EMBL" id="KAA1091620.1"/>
    </source>
</evidence>
<keyword evidence="4" id="KW-1185">Reference proteome</keyword>
<name>A0A5B0MJN1_PUCGR</name>
<dbReference type="Proteomes" id="UP000325313">
    <property type="component" value="Unassembled WGS sequence"/>
</dbReference>
<dbReference type="Proteomes" id="UP000324748">
    <property type="component" value="Unassembled WGS sequence"/>
</dbReference>
<protein>
    <submittedName>
        <fullName evidence="2">Uncharacterized protein</fullName>
    </submittedName>
</protein>
<feature type="region of interest" description="Disordered" evidence="1">
    <location>
        <begin position="63"/>
        <end position="207"/>
    </location>
</feature>
<organism evidence="2 5">
    <name type="scientific">Puccinia graminis f. sp. tritici</name>
    <dbReference type="NCBI Taxonomy" id="56615"/>
    <lineage>
        <taxon>Eukaryota</taxon>
        <taxon>Fungi</taxon>
        <taxon>Dikarya</taxon>
        <taxon>Basidiomycota</taxon>
        <taxon>Pucciniomycotina</taxon>
        <taxon>Pucciniomycetes</taxon>
        <taxon>Pucciniales</taxon>
        <taxon>Pucciniaceae</taxon>
        <taxon>Puccinia</taxon>
    </lineage>
</organism>
<dbReference type="OrthoDB" id="10302672at2759"/>
<reference evidence="4 5" key="1">
    <citation type="submission" date="2019-05" db="EMBL/GenBank/DDBJ databases">
        <title>Emergence of the Ug99 lineage of the wheat stem rust pathogen through somatic hybridization.</title>
        <authorList>
            <person name="Li F."/>
            <person name="Upadhyaya N.M."/>
            <person name="Sperschneider J."/>
            <person name="Matny O."/>
            <person name="Nguyen-Phuc H."/>
            <person name="Mago R."/>
            <person name="Raley C."/>
            <person name="Miller M.E."/>
            <person name="Silverstein K.A.T."/>
            <person name="Henningsen E."/>
            <person name="Hirsch C.D."/>
            <person name="Visser B."/>
            <person name="Pretorius Z.A."/>
            <person name="Steffenson B.J."/>
            <person name="Schwessinger B."/>
            <person name="Dodds P.N."/>
            <person name="Figueroa M."/>
        </authorList>
    </citation>
    <scope>NUCLEOTIDE SEQUENCE [LARGE SCALE GENOMIC DNA]</scope>
    <source>
        <strain evidence="3">21-0</strain>
        <strain evidence="2 5">Ug99</strain>
    </source>
</reference>
<dbReference type="AlphaFoldDB" id="A0A5B0MJN1"/>
<gene>
    <name evidence="3" type="ORF">PGT21_036330</name>
    <name evidence="2" type="ORF">PGTUg99_037527</name>
</gene>
<comment type="caution">
    <text evidence="2">The sequence shown here is derived from an EMBL/GenBank/DDBJ whole genome shotgun (WGS) entry which is preliminary data.</text>
</comment>
<sequence length="207" mass="24163">MSTELLQDGFLVGFRYDLIIRQNTFSYQVETDKGTSAVDISIFRKDVKREAWKVTRNLDQLKFSDNPYAKDGPKFNFDPKTGKPKVSKGKNTDNPSHHFDNRGTRGRGNFRQGKGSERFHQERRNSDYGNYRDETHGYNHFGGFNKRPRDFYQNEDYTQGRQDYPTHRGSYNQHRGYGKEKPGYGRGGSSKVSGRHENPKRKEKHNL</sequence>
<evidence type="ECO:0000313" key="4">
    <source>
        <dbReference type="Proteomes" id="UP000324748"/>
    </source>
</evidence>
<evidence type="ECO:0000313" key="5">
    <source>
        <dbReference type="Proteomes" id="UP000325313"/>
    </source>
</evidence>
<accession>A0A5B0MJN1</accession>
<evidence type="ECO:0000256" key="1">
    <source>
        <dbReference type="SAM" id="MobiDB-lite"/>
    </source>
</evidence>